<feature type="domain" description="Carbamoyltransferase" evidence="2">
    <location>
        <begin position="3"/>
        <end position="346"/>
    </location>
</feature>
<feature type="domain" description="Carbamoyltransferase C-terminal" evidence="3">
    <location>
        <begin position="403"/>
        <end position="592"/>
    </location>
</feature>
<evidence type="ECO:0000256" key="1">
    <source>
        <dbReference type="ARBA" id="ARBA00006129"/>
    </source>
</evidence>
<dbReference type="InterPro" id="IPR031730">
    <property type="entry name" value="Carbam_trans_C"/>
</dbReference>
<dbReference type="InterPro" id="IPR043129">
    <property type="entry name" value="ATPase_NBD"/>
</dbReference>
<dbReference type="PANTHER" id="PTHR34847">
    <property type="entry name" value="NODULATION PROTEIN U"/>
    <property type="match status" value="1"/>
</dbReference>
<dbReference type="Gene3D" id="3.90.870.20">
    <property type="entry name" value="Carbamoyltransferase, C-terminal domain"/>
    <property type="match status" value="1"/>
</dbReference>
<reference evidence="4" key="1">
    <citation type="submission" date="2020-10" db="EMBL/GenBank/DDBJ databases">
        <title>Connecting structure to function with the recovery of over 1000 high-quality activated sludge metagenome-assembled genomes encoding full-length rRNA genes using long-read sequencing.</title>
        <authorList>
            <person name="Singleton C.M."/>
            <person name="Petriglieri F."/>
            <person name="Kristensen J.M."/>
            <person name="Kirkegaard R.H."/>
            <person name="Michaelsen T.Y."/>
            <person name="Andersen M.H."/>
            <person name="Karst S.M."/>
            <person name="Dueholm M.S."/>
            <person name="Nielsen P.H."/>
            <person name="Albertsen M."/>
        </authorList>
    </citation>
    <scope>NUCLEOTIDE SEQUENCE</scope>
    <source>
        <strain evidence="4">EsbW_18-Q3-R4-48_MAXAC.044</strain>
    </source>
</reference>
<dbReference type="Pfam" id="PF16861">
    <property type="entry name" value="Carbam_trans_C"/>
    <property type="match status" value="1"/>
</dbReference>
<organism evidence="4 5">
    <name type="scientific">Candidatus Propionivibrio dominans</name>
    <dbReference type="NCBI Taxonomy" id="2954373"/>
    <lineage>
        <taxon>Bacteria</taxon>
        <taxon>Pseudomonadati</taxon>
        <taxon>Pseudomonadota</taxon>
        <taxon>Betaproteobacteria</taxon>
        <taxon>Rhodocyclales</taxon>
        <taxon>Rhodocyclaceae</taxon>
        <taxon>Propionivibrio</taxon>
    </lineage>
</organism>
<evidence type="ECO:0000313" key="5">
    <source>
        <dbReference type="Proteomes" id="UP000886602"/>
    </source>
</evidence>
<dbReference type="Pfam" id="PF02543">
    <property type="entry name" value="Carbam_trans_N"/>
    <property type="match status" value="1"/>
</dbReference>
<dbReference type="AlphaFoldDB" id="A0A9D7FB76"/>
<dbReference type="SUPFAM" id="SSF53067">
    <property type="entry name" value="Actin-like ATPase domain"/>
    <property type="match status" value="1"/>
</dbReference>
<dbReference type="Gene3D" id="3.30.420.40">
    <property type="match status" value="2"/>
</dbReference>
<dbReference type="InterPro" id="IPR038152">
    <property type="entry name" value="Carbam_trans_C_sf"/>
</dbReference>
<protein>
    <submittedName>
        <fullName evidence="4">Carbamoyltransferase</fullName>
    </submittedName>
</protein>
<evidence type="ECO:0000259" key="3">
    <source>
        <dbReference type="Pfam" id="PF16861"/>
    </source>
</evidence>
<gene>
    <name evidence="4" type="ORF">IPJ48_21430</name>
</gene>
<accession>A0A9D7FB76</accession>
<evidence type="ECO:0000313" key="4">
    <source>
        <dbReference type="EMBL" id="MBK7425437.1"/>
    </source>
</evidence>
<sequence length="610" mass="67660">MYVLGISAYYHDSAAALLHDGQIVAAAQEERFTRKKHDAGFPKNALDYCLQEAGIALGDVDYVAFYDKPFLKFERLLETYVAFAPRGFESFRMAVPVWLREKLFLKDLLRKALKEFAPDYDWESRLRFSEHHLSHAASAFFPSPYEEAAVLTMDGVGEWATTSLAIGRGNRLEVVKEIHFPHSLGLLYSAFTYYTGFKVNSGEYKVMGLAPYGEPKYVQQIFDHLVDLKEDGSFRLDQSYFNYCTGLTMTSPKFHDLFCSPPRQANELLTQRHMDLAASLQAATELIVLRLTRAIRQETGIGNLCLAGGVALNCVANGKVLRDGQFNNIWIQPAAGDAGGALGAALAVHHIHLGHSRSADGRDAMSGSYLGPAFGQSDIERRLSAVGAKFSVLDDAGLFQAGATALAEGKALGWFQGRMEFGPRALGGRSVLGDARSPAMQSVLNLKVKYRESFRPFAPSVLRDDVADWFELEGDSPYMLLVADVVKNRRRAMSEAEQALFGIEKLNVPRSEIPAVTHVDYSARIQTVHAETNPRYHALISAFKQQTGCPVIVNTSFNVRGEPIVCTPEDAFRCFMGTEIEALAVGNCFLKKEEQNPELRLNYETAFELD</sequence>
<dbReference type="EMBL" id="JADJNC010000067">
    <property type="protein sequence ID" value="MBK7425437.1"/>
    <property type="molecule type" value="Genomic_DNA"/>
</dbReference>
<comment type="similarity">
    <text evidence="1">Belongs to the NodU/CmcH family.</text>
</comment>
<dbReference type="GO" id="GO:0003824">
    <property type="term" value="F:catalytic activity"/>
    <property type="evidence" value="ECO:0007669"/>
    <property type="project" value="InterPro"/>
</dbReference>
<dbReference type="PANTHER" id="PTHR34847:SF1">
    <property type="entry name" value="NODULATION PROTEIN U"/>
    <property type="match status" value="1"/>
</dbReference>
<comment type="caution">
    <text evidence="4">The sequence shown here is derived from an EMBL/GenBank/DDBJ whole genome shotgun (WGS) entry which is preliminary data.</text>
</comment>
<dbReference type="InterPro" id="IPR051338">
    <property type="entry name" value="NodU/CmcH_Carbamoyltrnsfr"/>
</dbReference>
<proteinExistence type="inferred from homology"/>
<dbReference type="InterPro" id="IPR003696">
    <property type="entry name" value="Carbtransf_dom"/>
</dbReference>
<dbReference type="CDD" id="cd24098">
    <property type="entry name" value="ASKHA_NBD_TobZ_N"/>
    <property type="match status" value="1"/>
</dbReference>
<dbReference type="Proteomes" id="UP000886602">
    <property type="component" value="Unassembled WGS sequence"/>
</dbReference>
<name>A0A9D7FB76_9RHOO</name>
<evidence type="ECO:0000259" key="2">
    <source>
        <dbReference type="Pfam" id="PF02543"/>
    </source>
</evidence>